<protein>
    <submittedName>
        <fullName evidence="3">Palmitoyl-protein thioesterase 1-like</fullName>
    </submittedName>
</protein>
<reference evidence="3" key="1">
    <citation type="submission" date="2025-08" db="UniProtKB">
        <authorList>
            <consortium name="RefSeq"/>
        </authorList>
    </citation>
    <scope>IDENTIFICATION</scope>
    <source>
        <strain evidence="3">OHB3-1</strain>
    </source>
</reference>
<organism evidence="2 3">
    <name type="scientific">Momordica charantia</name>
    <name type="common">Bitter gourd</name>
    <name type="synonym">Balsam pear</name>
    <dbReference type="NCBI Taxonomy" id="3673"/>
    <lineage>
        <taxon>Eukaryota</taxon>
        <taxon>Viridiplantae</taxon>
        <taxon>Streptophyta</taxon>
        <taxon>Embryophyta</taxon>
        <taxon>Tracheophyta</taxon>
        <taxon>Spermatophyta</taxon>
        <taxon>Magnoliopsida</taxon>
        <taxon>eudicotyledons</taxon>
        <taxon>Gunneridae</taxon>
        <taxon>Pentapetalae</taxon>
        <taxon>rosids</taxon>
        <taxon>fabids</taxon>
        <taxon>Cucurbitales</taxon>
        <taxon>Cucurbitaceae</taxon>
        <taxon>Momordiceae</taxon>
        <taxon>Momordica</taxon>
    </lineage>
</organism>
<dbReference type="OrthoDB" id="10263094at2759"/>
<dbReference type="PANTHER" id="PTHR11247:SF8">
    <property type="entry name" value="PALMITOYL-PROTEIN THIOESTERASE 1"/>
    <property type="match status" value="1"/>
</dbReference>
<dbReference type="PANTHER" id="PTHR11247">
    <property type="entry name" value="PALMITOYL-PROTEIN THIOESTERASE/DOLICHYLDIPHOSPHATASE 1"/>
    <property type="match status" value="1"/>
</dbReference>
<dbReference type="Gene3D" id="3.40.50.1820">
    <property type="entry name" value="alpha/beta hydrolase"/>
    <property type="match status" value="1"/>
</dbReference>
<keyword evidence="1" id="KW-0378">Hydrolase</keyword>
<dbReference type="Pfam" id="PF02089">
    <property type="entry name" value="Palm_thioest"/>
    <property type="match status" value="1"/>
</dbReference>
<dbReference type="InterPro" id="IPR029058">
    <property type="entry name" value="AB_hydrolase_fold"/>
</dbReference>
<proteinExistence type="predicted"/>
<dbReference type="RefSeq" id="XP_022158115.1">
    <property type="nucleotide sequence ID" value="XM_022302423.1"/>
</dbReference>
<dbReference type="SUPFAM" id="SSF53474">
    <property type="entry name" value="alpha/beta-Hydrolases"/>
    <property type="match status" value="1"/>
</dbReference>
<evidence type="ECO:0000313" key="2">
    <source>
        <dbReference type="Proteomes" id="UP000504603"/>
    </source>
</evidence>
<evidence type="ECO:0000256" key="1">
    <source>
        <dbReference type="ARBA" id="ARBA00022801"/>
    </source>
</evidence>
<dbReference type="GeneID" id="111024673"/>
<dbReference type="Proteomes" id="UP000504603">
    <property type="component" value="Unplaced"/>
</dbReference>
<dbReference type="GO" id="GO:0016790">
    <property type="term" value="F:thiolester hydrolase activity"/>
    <property type="evidence" value="ECO:0007669"/>
    <property type="project" value="TreeGrafter"/>
</dbReference>
<accession>A0A6J1DUW7</accession>
<name>A0A6J1DUW7_MOMCH</name>
<evidence type="ECO:0000313" key="3">
    <source>
        <dbReference type="RefSeq" id="XP_022158115.1"/>
    </source>
</evidence>
<gene>
    <name evidence="3" type="primary">LOC111024673</name>
</gene>
<dbReference type="KEGG" id="mcha:111024673"/>
<keyword evidence="2" id="KW-1185">Reference proteome</keyword>
<dbReference type="AlphaFoldDB" id="A0A6J1DUW7"/>
<sequence length="294" mass="33328">MEMSSQKKLKEDIASSDGVRANHKWSRTYHHGFTNHVKVGGRSEMEEGRPARTAGERQYEEIQIACDKVKELEYLREGFNIFAVFQGTLIARGLIQFCEGAPPVKNFISLAGPQAGVAAIPFCENIFGILCPVIQAWFNGIVYTEEGQDFAAAATYYKLPNKIEEYLKYSRFLPKLNNERPGERNSTYKERFSSLHNLVLLANENENVLIPKESAWFGYYKDGSTEGILPAQEIDLYKEDWIGLRSLNEVGRVRFEQVPGAHAEASDETLSEFVVPFLVDWNQQQPSTMPMPCN</sequence>